<evidence type="ECO:0000256" key="3">
    <source>
        <dbReference type="SAM" id="Phobius"/>
    </source>
</evidence>
<sequence length="163" mass="19395">MPISKNNCPIPFDQQPINEYLSLKKSYLFSLSLKSTKIFILRFILIFTLIFLFISCILLKFYYQLGIFRILTLDVIISDTILFFIFVRLYLGWTYVAKRLLSATVFYEESGWYDGQIWIKPSDYLIQDRLIGLYQVLPFISRIKYTCLLLISIFLLCLFILYL</sequence>
<keyword evidence="4" id="KW-0150">Chloroplast</keyword>
<evidence type="ECO:0008006" key="5">
    <source>
        <dbReference type="Google" id="ProtNLM"/>
    </source>
</evidence>
<feature type="transmembrane region" description="Helical" evidence="3">
    <location>
        <begin position="39"/>
        <end position="63"/>
    </location>
</feature>
<evidence type="ECO:0000313" key="4">
    <source>
        <dbReference type="EMBL" id="ARW63747.1"/>
    </source>
</evidence>
<feature type="transmembrane region" description="Helical" evidence="3">
    <location>
        <begin position="143"/>
        <end position="162"/>
    </location>
</feature>
<dbReference type="GO" id="GO:0009536">
    <property type="term" value="C:plastid"/>
    <property type="evidence" value="ECO:0007669"/>
    <property type="project" value="UniProtKB-SubCell"/>
</dbReference>
<keyword evidence="3" id="KW-1133">Transmembrane helix</keyword>
<dbReference type="PANTHER" id="PTHR34214">
    <property type="match status" value="1"/>
</dbReference>
<proteinExistence type="predicted"/>
<dbReference type="Pfam" id="PF06799">
    <property type="entry name" value="CGLD27-like"/>
    <property type="match status" value="1"/>
</dbReference>
<dbReference type="InterPro" id="IPR009631">
    <property type="entry name" value="CGLD27-like"/>
</dbReference>
<keyword evidence="2 4" id="KW-0934">Plastid</keyword>
<gene>
    <name evidence="4" type="primary">ycf36</name>
</gene>
<dbReference type="EMBL" id="MF101429">
    <property type="protein sequence ID" value="ARW63747.1"/>
    <property type="molecule type" value="Genomic_DNA"/>
</dbReference>
<comment type="subcellular location">
    <subcellularLocation>
        <location evidence="1">Plastid</location>
    </subcellularLocation>
</comment>
<evidence type="ECO:0000256" key="2">
    <source>
        <dbReference type="ARBA" id="ARBA00022640"/>
    </source>
</evidence>
<feature type="transmembrane region" description="Helical" evidence="3">
    <location>
        <begin position="70"/>
        <end position="91"/>
    </location>
</feature>
<protein>
    <recommendedName>
        <fullName evidence="5">Ycf36</fullName>
    </recommendedName>
</protein>
<name>A0A1Z1MCC7_9FLOR</name>
<accession>A0A1Z1MCC7</accession>
<keyword evidence="3" id="KW-0472">Membrane</keyword>
<dbReference type="AlphaFoldDB" id="A0A1Z1MCC7"/>
<dbReference type="PANTHER" id="PTHR34214:SF3">
    <property type="entry name" value="PROTEIN CONSERVED IN THE GREEN LINEAGE AND DIATOMS 27, CHLOROPLASTIC"/>
    <property type="match status" value="1"/>
</dbReference>
<reference evidence="4" key="1">
    <citation type="journal article" date="2017" name="J. Phycol.">
        <title>Analysis of chloroplast genomes and a supermatrix inform reclassification of the Rhodomelaceae (Rhodophyta).</title>
        <authorList>
            <person name="Diaz-Tapia P."/>
            <person name="Maggs C.A."/>
            <person name="West J.A."/>
            <person name="Verbruggen H."/>
        </authorList>
    </citation>
    <scope>NUCLEOTIDE SEQUENCE</scope>
    <source>
        <strain evidence="4">PD620</strain>
    </source>
</reference>
<evidence type="ECO:0000256" key="1">
    <source>
        <dbReference type="ARBA" id="ARBA00004474"/>
    </source>
</evidence>
<keyword evidence="3" id="KW-0812">Transmembrane</keyword>
<geneLocation type="chloroplast" evidence="4"/>
<organism evidence="4">
    <name type="scientific">Chondria sp.</name>
    <name type="common">in: red algae</name>
    <dbReference type="NCBI Taxonomy" id="1982705"/>
    <lineage>
        <taxon>Eukaryota</taxon>
        <taxon>Rhodophyta</taxon>
        <taxon>Florideophyceae</taxon>
        <taxon>Rhodymeniophycidae</taxon>
        <taxon>Ceramiales</taxon>
        <taxon>Rhodomelaceae</taxon>
        <taxon>Chondrieae</taxon>
        <taxon>Chondria</taxon>
    </lineage>
</organism>